<dbReference type="STRING" id="13249.T1I339"/>
<evidence type="ECO:0000256" key="3">
    <source>
        <dbReference type="ARBA" id="ARBA00022525"/>
    </source>
</evidence>
<keyword evidence="3" id="KW-0964">Secreted</keyword>
<dbReference type="EMBL" id="ACPB03022087">
    <property type="status" value="NOT_ANNOTATED_CDS"/>
    <property type="molecule type" value="Genomic_DNA"/>
</dbReference>
<evidence type="ECO:0000313" key="5">
    <source>
        <dbReference type="Proteomes" id="UP000015103"/>
    </source>
</evidence>
<evidence type="ECO:0000256" key="2">
    <source>
        <dbReference type="ARBA" id="ARBA00009127"/>
    </source>
</evidence>
<dbReference type="PANTHER" id="PTHR10009">
    <property type="entry name" value="PROTEIN YELLOW-RELATED"/>
    <property type="match status" value="1"/>
</dbReference>
<dbReference type="HOGENOM" id="CLU_031076_2_0_1"/>
<sequence length="413" mass="46266">MYARGVLILVIFSLVAAELEVMYQWPVVKWDMPFKYRLATPYTGERTVVNSAEVGWDRVFLTLPRIWTGNPATLAVVPRPKNGYPVDQSPPLQAYPSWEWHAEAASGRIANSSNCSGFVSVFRVRIDRCNRLWVMDSGVLDSLVTFSVVCPPRMFIFDLNTDKLIRTITLPKDVTRPNTLIANFIFDEQVADFSTSAHASCDNMIVYMADTTNPSIIIYDVARDSAWRIQHPKMFPDPDYGTYTVAGEYYTLMDGILGLTLGASNNLQKMLYFQPFASARLFGIATADLLRGQNLDDAAELPVVLTGHKSSQSAALCTDLRDGSLVFSPVTETAVASWVPGSADHKVLAYSPESLQIVTDIRPAATDGANLWLVSTRLQKFFRRTISPQEFNLRVMRLVPDLPLLNNTFFYYK</sequence>
<evidence type="ECO:0000313" key="4">
    <source>
        <dbReference type="EnsemblMetazoa" id="RPRC010708-PA"/>
    </source>
</evidence>
<dbReference type="EMBL" id="ACPB03022088">
    <property type="status" value="NOT_ANNOTATED_CDS"/>
    <property type="molecule type" value="Genomic_DNA"/>
</dbReference>
<dbReference type="Proteomes" id="UP000015103">
    <property type="component" value="Unassembled WGS sequence"/>
</dbReference>
<evidence type="ECO:0000256" key="1">
    <source>
        <dbReference type="ARBA" id="ARBA00004613"/>
    </source>
</evidence>
<dbReference type="EnsemblMetazoa" id="RPRC010708-RA">
    <property type="protein sequence ID" value="RPRC010708-PA"/>
    <property type="gene ID" value="RPRC010708"/>
</dbReference>
<dbReference type="eggNOG" id="ENOG502RKNG">
    <property type="taxonomic scope" value="Eukaryota"/>
</dbReference>
<protein>
    <submittedName>
        <fullName evidence="4">Uncharacterized protein</fullName>
    </submittedName>
</protein>
<reference evidence="4" key="1">
    <citation type="submission" date="2015-05" db="UniProtKB">
        <authorList>
            <consortium name="EnsemblMetazoa"/>
        </authorList>
    </citation>
    <scope>IDENTIFICATION</scope>
</reference>
<dbReference type="InParanoid" id="T1I339"/>
<comment type="similarity">
    <text evidence="2">Belongs to the major royal jelly protein family.</text>
</comment>
<dbReference type="InterPro" id="IPR011042">
    <property type="entry name" value="6-blade_b-propeller_TolB-like"/>
</dbReference>
<keyword evidence="5" id="KW-1185">Reference proteome</keyword>
<dbReference type="Pfam" id="PF03022">
    <property type="entry name" value="MRJP"/>
    <property type="match status" value="1"/>
</dbReference>
<dbReference type="VEuPathDB" id="VectorBase:RPRC010708"/>
<proteinExistence type="inferred from homology"/>
<dbReference type="Gene3D" id="2.120.10.30">
    <property type="entry name" value="TolB, C-terminal domain"/>
    <property type="match status" value="1"/>
</dbReference>
<dbReference type="InterPro" id="IPR017996">
    <property type="entry name" value="MRJP/yellow-related"/>
</dbReference>
<comment type="subcellular location">
    <subcellularLocation>
        <location evidence="1">Secreted</location>
    </subcellularLocation>
</comment>
<dbReference type="AlphaFoldDB" id="T1I339"/>
<dbReference type="SUPFAM" id="SSF101898">
    <property type="entry name" value="NHL repeat"/>
    <property type="match status" value="1"/>
</dbReference>
<organism evidence="4 5">
    <name type="scientific">Rhodnius prolixus</name>
    <name type="common">Triatomid bug</name>
    <dbReference type="NCBI Taxonomy" id="13249"/>
    <lineage>
        <taxon>Eukaryota</taxon>
        <taxon>Metazoa</taxon>
        <taxon>Ecdysozoa</taxon>
        <taxon>Arthropoda</taxon>
        <taxon>Hexapoda</taxon>
        <taxon>Insecta</taxon>
        <taxon>Pterygota</taxon>
        <taxon>Neoptera</taxon>
        <taxon>Paraneoptera</taxon>
        <taxon>Hemiptera</taxon>
        <taxon>Heteroptera</taxon>
        <taxon>Panheteroptera</taxon>
        <taxon>Cimicomorpha</taxon>
        <taxon>Reduviidae</taxon>
        <taxon>Triatominae</taxon>
        <taxon>Rhodnius</taxon>
    </lineage>
</organism>
<name>T1I339_RHOPR</name>
<accession>T1I339</accession>
<dbReference type="OMA" id="PRTNEHS"/>
<dbReference type="PANTHER" id="PTHR10009:SF19">
    <property type="entry name" value="RE55542P"/>
    <property type="match status" value="1"/>
</dbReference>
<dbReference type="FunCoup" id="T1I339">
    <property type="interactions" value="13"/>
</dbReference>
<dbReference type="GO" id="GO:0005576">
    <property type="term" value="C:extracellular region"/>
    <property type="evidence" value="ECO:0007669"/>
    <property type="project" value="UniProtKB-SubCell"/>
</dbReference>